<evidence type="ECO:0000313" key="1">
    <source>
        <dbReference type="EMBL" id="KAG0492866.1"/>
    </source>
</evidence>
<comment type="caution">
    <text evidence="1">The sequence shown here is derived from an EMBL/GenBank/DDBJ whole genome shotgun (WGS) entry which is preliminary data.</text>
</comment>
<gene>
    <name evidence="1" type="ORF">HPP92_006264</name>
</gene>
<sequence>MRKISVTAAEENGIFLAIDLGRKARGGIRSRISGIGIIVPFLKLFSLKNFPSSTHRFAIVVEEEVEL</sequence>
<dbReference type="EMBL" id="JADCNL010000002">
    <property type="protein sequence ID" value="KAG0492866.1"/>
    <property type="molecule type" value="Genomic_DNA"/>
</dbReference>
<keyword evidence="2" id="KW-1185">Reference proteome</keyword>
<proteinExistence type="predicted"/>
<evidence type="ECO:0000313" key="2">
    <source>
        <dbReference type="Proteomes" id="UP000636800"/>
    </source>
</evidence>
<protein>
    <submittedName>
        <fullName evidence="1">Uncharacterized protein</fullName>
    </submittedName>
</protein>
<dbReference type="Proteomes" id="UP000636800">
    <property type="component" value="Chromosome 2"/>
</dbReference>
<dbReference type="AlphaFoldDB" id="A0A835VDY5"/>
<reference evidence="1 2" key="1">
    <citation type="journal article" date="2020" name="Nat. Food">
        <title>A phased Vanilla planifolia genome enables genetic improvement of flavour and production.</title>
        <authorList>
            <person name="Hasing T."/>
            <person name="Tang H."/>
            <person name="Brym M."/>
            <person name="Khazi F."/>
            <person name="Huang T."/>
            <person name="Chambers A.H."/>
        </authorList>
    </citation>
    <scope>NUCLEOTIDE SEQUENCE [LARGE SCALE GENOMIC DNA]</scope>
    <source>
        <tissue evidence="1">Leaf</tissue>
    </source>
</reference>
<accession>A0A835VDY5</accession>
<organism evidence="1 2">
    <name type="scientific">Vanilla planifolia</name>
    <name type="common">Vanilla</name>
    <dbReference type="NCBI Taxonomy" id="51239"/>
    <lineage>
        <taxon>Eukaryota</taxon>
        <taxon>Viridiplantae</taxon>
        <taxon>Streptophyta</taxon>
        <taxon>Embryophyta</taxon>
        <taxon>Tracheophyta</taxon>
        <taxon>Spermatophyta</taxon>
        <taxon>Magnoliopsida</taxon>
        <taxon>Liliopsida</taxon>
        <taxon>Asparagales</taxon>
        <taxon>Orchidaceae</taxon>
        <taxon>Vanilloideae</taxon>
        <taxon>Vanilleae</taxon>
        <taxon>Vanilla</taxon>
    </lineage>
</organism>
<name>A0A835VDY5_VANPL</name>